<dbReference type="InterPro" id="IPR015421">
    <property type="entry name" value="PyrdxlP-dep_Trfase_major"/>
</dbReference>
<evidence type="ECO:0000259" key="5">
    <source>
        <dbReference type="Pfam" id="PF00155"/>
    </source>
</evidence>
<dbReference type="GO" id="GO:0008483">
    <property type="term" value="F:transaminase activity"/>
    <property type="evidence" value="ECO:0007669"/>
    <property type="project" value="UniProtKB-KW"/>
</dbReference>
<dbReference type="STRING" id="62101.AB835_10500"/>
<dbReference type="SUPFAM" id="SSF53383">
    <property type="entry name" value="PLP-dependent transferases"/>
    <property type="match status" value="1"/>
</dbReference>
<dbReference type="Gene3D" id="3.40.640.10">
    <property type="entry name" value="Type I PLP-dependent aspartate aminotransferase-like (Major domain)"/>
    <property type="match status" value="1"/>
</dbReference>
<dbReference type="PANTHER" id="PTHR43643:SF3">
    <property type="entry name" value="HISTIDINOL-PHOSPHATE AMINOTRANSFERASE"/>
    <property type="match status" value="1"/>
</dbReference>
<reference evidence="6 7" key="1">
    <citation type="journal article" date="2016" name="Appl. Environ. Microbiol.">
        <title>Lack of Overt Genome Reduction in the Bryostatin-Producing Bryozoan Symbiont "Candidatus Endobugula sertula".</title>
        <authorList>
            <person name="Miller I.J."/>
            <person name="Vanee N."/>
            <person name="Fong S.S."/>
            <person name="Lim-Fong G.E."/>
            <person name="Kwan J.C."/>
        </authorList>
    </citation>
    <scope>NUCLEOTIDE SEQUENCE [LARGE SCALE GENOMIC DNA]</scope>
    <source>
        <strain evidence="6">AB1-4</strain>
    </source>
</reference>
<keyword evidence="4" id="KW-0663">Pyridoxal phosphate</keyword>
<keyword evidence="2 6" id="KW-0032">Aminotransferase</keyword>
<dbReference type="PANTHER" id="PTHR43643">
    <property type="entry name" value="HISTIDINOL-PHOSPHATE AMINOTRANSFERASE 2"/>
    <property type="match status" value="1"/>
</dbReference>
<evidence type="ECO:0000256" key="4">
    <source>
        <dbReference type="ARBA" id="ARBA00022898"/>
    </source>
</evidence>
<dbReference type="CDD" id="cd00609">
    <property type="entry name" value="AAT_like"/>
    <property type="match status" value="1"/>
</dbReference>
<dbReference type="EMBL" id="MDLC01000038">
    <property type="protein sequence ID" value="ODS23142.1"/>
    <property type="molecule type" value="Genomic_DNA"/>
</dbReference>
<evidence type="ECO:0000256" key="1">
    <source>
        <dbReference type="ARBA" id="ARBA00007970"/>
    </source>
</evidence>
<dbReference type="Gene3D" id="3.90.1150.10">
    <property type="entry name" value="Aspartate Aminotransferase, domain 1"/>
    <property type="match status" value="1"/>
</dbReference>
<keyword evidence="3 6" id="KW-0808">Transferase</keyword>
<gene>
    <name evidence="6" type="ORF">AB835_10500</name>
</gene>
<dbReference type="GO" id="GO:0030170">
    <property type="term" value="F:pyridoxal phosphate binding"/>
    <property type="evidence" value="ECO:0007669"/>
    <property type="project" value="InterPro"/>
</dbReference>
<organism evidence="6 7">
    <name type="scientific">Candidatus Endobugula sertula</name>
    <name type="common">Bugula neritina bacterial symbiont</name>
    <dbReference type="NCBI Taxonomy" id="62101"/>
    <lineage>
        <taxon>Bacteria</taxon>
        <taxon>Pseudomonadati</taxon>
        <taxon>Pseudomonadota</taxon>
        <taxon>Gammaproteobacteria</taxon>
        <taxon>Cellvibrionales</taxon>
        <taxon>Cellvibrionaceae</taxon>
        <taxon>Candidatus Endobugula</taxon>
    </lineage>
</organism>
<dbReference type="Pfam" id="PF00155">
    <property type="entry name" value="Aminotran_1_2"/>
    <property type="match status" value="1"/>
</dbReference>
<dbReference type="InterPro" id="IPR004839">
    <property type="entry name" value="Aminotransferase_I/II_large"/>
</dbReference>
<dbReference type="AlphaFoldDB" id="A0A1D2QNJ2"/>
<dbReference type="InterPro" id="IPR015422">
    <property type="entry name" value="PyrdxlP-dep_Trfase_small"/>
</dbReference>
<accession>A0A1D2QNJ2</accession>
<sequence>MSVIKNHIVQLSAYKPPLEGRDPDAYTLLDFNERTIPVGDSIRQALHQYIDSGRLQMYPSYGDIVERLADYAGVDSHQLMITNGSDQGIDLVFRAVAAPGAEAIIPGPSFAIYHQCAKVEAMSIVEPQYTKQGGYPVDQVISAITPQTRVIIVSNPNNPCGTLVSSEMITRIADAAPHAAILIDECYFEFSQHTMVPSINDLPNIFVTRTFSKTWGMPSLRFGYLMSAPENITALCSVRGPYDINQMAIVAAKAALSNPDDVTAYVNNIMQTSKPLFEAWLQKTGIEYWSSAANYLWCFPECARDVGNHLQDQGFLVRPKMYGDTLGLRITIGIPEQMKSLMAAWEKIGES</sequence>
<dbReference type="Proteomes" id="UP000242502">
    <property type="component" value="Unassembled WGS sequence"/>
</dbReference>
<dbReference type="InterPro" id="IPR050106">
    <property type="entry name" value="HistidinolP_aminotransfase"/>
</dbReference>
<evidence type="ECO:0000313" key="6">
    <source>
        <dbReference type="EMBL" id="ODS23142.1"/>
    </source>
</evidence>
<dbReference type="InterPro" id="IPR015424">
    <property type="entry name" value="PyrdxlP-dep_Trfase"/>
</dbReference>
<proteinExistence type="inferred from homology"/>
<comment type="similarity">
    <text evidence="1">Belongs to the class-II pyridoxal-phosphate-dependent aminotransferase family. Histidinol-phosphate aminotransferase subfamily.</text>
</comment>
<evidence type="ECO:0000313" key="7">
    <source>
        <dbReference type="Proteomes" id="UP000242502"/>
    </source>
</evidence>
<name>A0A1D2QNJ2_9GAMM</name>
<comment type="caution">
    <text evidence="6">The sequence shown here is derived from an EMBL/GenBank/DDBJ whole genome shotgun (WGS) entry which is preliminary data.</text>
</comment>
<feature type="domain" description="Aminotransferase class I/classII large" evidence="5">
    <location>
        <begin position="40"/>
        <end position="342"/>
    </location>
</feature>
<protein>
    <submittedName>
        <fullName evidence="6">Histidinol-phosphate aminotransferase</fullName>
    </submittedName>
</protein>
<evidence type="ECO:0000256" key="2">
    <source>
        <dbReference type="ARBA" id="ARBA00022576"/>
    </source>
</evidence>
<evidence type="ECO:0000256" key="3">
    <source>
        <dbReference type="ARBA" id="ARBA00022679"/>
    </source>
</evidence>